<evidence type="ECO:0000313" key="1">
    <source>
        <dbReference type="Proteomes" id="UP000887576"/>
    </source>
</evidence>
<accession>A0AC34RFE8</accession>
<evidence type="ECO:0000313" key="2">
    <source>
        <dbReference type="WBParaSite" id="JU765_v2.g6225.t1"/>
    </source>
</evidence>
<proteinExistence type="predicted"/>
<name>A0AC34RFE8_9BILA</name>
<sequence>MKISNVICRNLNKIHWDRRVWQVGYRGPPLAQQKATGRPHYPVTPNRVATLRHQFAREYKVMQYLASPYLTKEKEAVYIHKFGTHEDRVNRLAEEEKQRSMPGEAKYITEHGKSAQIYGNYGNLLHKHRTVEDSMTELIRRERWD</sequence>
<dbReference type="Proteomes" id="UP000887576">
    <property type="component" value="Unplaced"/>
</dbReference>
<organism evidence="1 2">
    <name type="scientific">Panagrolaimus sp. JU765</name>
    <dbReference type="NCBI Taxonomy" id="591449"/>
    <lineage>
        <taxon>Eukaryota</taxon>
        <taxon>Metazoa</taxon>
        <taxon>Ecdysozoa</taxon>
        <taxon>Nematoda</taxon>
        <taxon>Chromadorea</taxon>
        <taxon>Rhabditida</taxon>
        <taxon>Tylenchina</taxon>
        <taxon>Panagrolaimomorpha</taxon>
        <taxon>Panagrolaimoidea</taxon>
        <taxon>Panagrolaimidae</taxon>
        <taxon>Panagrolaimus</taxon>
    </lineage>
</organism>
<reference evidence="2" key="1">
    <citation type="submission" date="2022-11" db="UniProtKB">
        <authorList>
            <consortium name="WormBaseParasite"/>
        </authorList>
    </citation>
    <scope>IDENTIFICATION</scope>
</reference>
<dbReference type="WBParaSite" id="JU765_v2.g6225.t1">
    <property type="protein sequence ID" value="JU765_v2.g6225.t1"/>
    <property type="gene ID" value="JU765_v2.g6225"/>
</dbReference>
<protein>
    <submittedName>
        <fullName evidence="2">Uncharacterized protein</fullName>
    </submittedName>
</protein>